<dbReference type="STRING" id="1209926.A0A1G4BCQ5"/>
<proteinExistence type="predicted"/>
<organism evidence="2 3">
    <name type="scientific">Colletotrichum orchidophilum</name>
    <dbReference type="NCBI Taxonomy" id="1209926"/>
    <lineage>
        <taxon>Eukaryota</taxon>
        <taxon>Fungi</taxon>
        <taxon>Dikarya</taxon>
        <taxon>Ascomycota</taxon>
        <taxon>Pezizomycotina</taxon>
        <taxon>Sordariomycetes</taxon>
        <taxon>Hypocreomycetidae</taxon>
        <taxon>Glomerellales</taxon>
        <taxon>Glomerellaceae</taxon>
        <taxon>Colletotrichum</taxon>
    </lineage>
</organism>
<feature type="compositionally biased region" description="Polar residues" evidence="1">
    <location>
        <begin position="492"/>
        <end position="505"/>
    </location>
</feature>
<accession>A0A1G4BCQ5</accession>
<keyword evidence="3" id="KW-1185">Reference proteome</keyword>
<feature type="compositionally biased region" description="Basic and acidic residues" evidence="1">
    <location>
        <begin position="226"/>
        <end position="236"/>
    </location>
</feature>
<evidence type="ECO:0000313" key="3">
    <source>
        <dbReference type="Proteomes" id="UP000176998"/>
    </source>
</evidence>
<sequence>MPSLRLLAASQRQESSSRDDQVRRAMMADLGTIRIEELPLDDTHKSHVVPPRARRAPVIIEHTEALKEYLTLAKTGMNDAEAMAVRDLDDLGGPSVYRPTLDAGPARNLPENRRLNPANFRGMQTSQNGIVIPPGAQIRRFPSGRAADEPGPATTRTDIANEEAPSAANQAPTGSRATRIEPSNAANLSLPPHLRAKSTQNALTATPSNVITAPKSASGTPSGAQEMEKQGLKDSTKQSGTRDQNSSKNEIMIYWTGQCKALAQGKDRDVSIDLKIIKSAEHANGHPVFIMTCPGVFTETHSMNEYNLDFHKNHLCIIGFVASESGALTRYSLKFYDTETAIEFTRRAALLQKVMGYLSKVAAPQDEMQMGNTTTVDSAAVNATPVVKATPAVQTSPPVERNEAPKNARQSGTPDEAVSIKKSHDEEMMTNAFEKLSLSNIKKADMYKADRPPRVQYSSEQLFERRYAAEVPDGIKDVKIPLAEPRRLPPHMQQNQQSRAPQPSRDTAKLVDWISGTNKTQTSTDGISKISMPGLSEAISYHKAVATTAQSSAGAQMPNKDSTESRLEKEIDSKAENKAESAVEIEATEVSKNNIDIDIDTKIQAGSSNEKMSIDNTHVPGKKALESSVIPMESVNPVVADAHIRNALENVLSEESLIPMETAGSDNVGALSTASNDSAVEFETSVKPELDANIADREDDIVPEMIAQFAPTPAPASSSFETPAIAPAVQPDPGYGQSAQTGYAIPTGISLPQMMTPQMNYTTQMQPQMHPHTMIPGMFPATGVVHAITVTYHISHPNPSEGFNMNGQPPQSGGIFSPRAEPFQPSIQGQISRQQTTDQPRMRRGLGDSMFATGYTAAKFPGSFTGATPE</sequence>
<dbReference type="Proteomes" id="UP000176998">
    <property type="component" value="Unassembled WGS sequence"/>
</dbReference>
<protein>
    <submittedName>
        <fullName evidence="2">Uncharacterized protein</fullName>
    </submittedName>
</protein>
<feature type="region of interest" description="Disordered" evidence="1">
    <location>
        <begin position="118"/>
        <end position="177"/>
    </location>
</feature>
<evidence type="ECO:0000256" key="1">
    <source>
        <dbReference type="SAM" id="MobiDB-lite"/>
    </source>
</evidence>
<comment type="caution">
    <text evidence="2">The sequence shown here is derived from an EMBL/GenBank/DDBJ whole genome shotgun (WGS) entry which is preliminary data.</text>
</comment>
<dbReference type="AlphaFoldDB" id="A0A1G4BCQ5"/>
<reference evidence="2 3" key="1">
    <citation type="submission" date="2016-09" db="EMBL/GenBank/DDBJ databases">
        <authorList>
            <person name="Capua I."/>
            <person name="De Benedictis P."/>
            <person name="Joannis T."/>
            <person name="Lombin L.H."/>
            <person name="Cattoli G."/>
        </authorList>
    </citation>
    <scope>NUCLEOTIDE SEQUENCE [LARGE SCALE GENOMIC DNA]</scope>
    <source>
        <strain evidence="2 3">IMI 309357</strain>
    </source>
</reference>
<feature type="region of interest" description="Disordered" evidence="1">
    <location>
        <begin position="1"/>
        <end position="21"/>
    </location>
</feature>
<dbReference type="EMBL" id="MJBS01000039">
    <property type="protein sequence ID" value="OHE99102.1"/>
    <property type="molecule type" value="Genomic_DNA"/>
</dbReference>
<dbReference type="GeneID" id="34558747"/>
<gene>
    <name evidence="2" type="ORF">CORC01_05595</name>
</gene>
<feature type="region of interest" description="Disordered" evidence="1">
    <location>
        <begin position="485"/>
        <end position="506"/>
    </location>
</feature>
<feature type="compositionally biased region" description="Polar residues" evidence="1">
    <location>
        <begin position="167"/>
        <end position="176"/>
    </location>
</feature>
<dbReference type="OrthoDB" id="4829625at2759"/>
<feature type="region of interest" description="Disordered" evidence="1">
    <location>
        <begin position="390"/>
        <end position="418"/>
    </location>
</feature>
<name>A0A1G4BCQ5_9PEZI</name>
<feature type="compositionally biased region" description="Polar residues" evidence="1">
    <location>
        <begin position="204"/>
        <end position="223"/>
    </location>
</feature>
<feature type="compositionally biased region" description="Polar residues" evidence="1">
    <location>
        <begin position="237"/>
        <end position="246"/>
    </location>
</feature>
<feature type="region of interest" description="Disordered" evidence="1">
    <location>
        <begin position="204"/>
        <end position="246"/>
    </location>
</feature>
<evidence type="ECO:0000313" key="2">
    <source>
        <dbReference type="EMBL" id="OHE99102.1"/>
    </source>
</evidence>
<dbReference type="RefSeq" id="XP_022476251.1">
    <property type="nucleotide sequence ID" value="XM_022617237.1"/>
</dbReference>